<gene>
    <name evidence="2" type="ORF">G2W53_038530</name>
</gene>
<dbReference type="Proteomes" id="UP000634136">
    <property type="component" value="Unassembled WGS sequence"/>
</dbReference>
<feature type="compositionally biased region" description="Polar residues" evidence="1">
    <location>
        <begin position="10"/>
        <end position="20"/>
    </location>
</feature>
<dbReference type="EMBL" id="JAAIUW010000012">
    <property type="protein sequence ID" value="KAF7806369.1"/>
    <property type="molecule type" value="Genomic_DNA"/>
</dbReference>
<proteinExistence type="predicted"/>
<protein>
    <submittedName>
        <fullName evidence="2">Uncharacterized protein</fullName>
    </submittedName>
</protein>
<dbReference type="AlphaFoldDB" id="A0A834SZJ8"/>
<sequence>MVETPFGDETGTQQNSSIPETNEKLGVT</sequence>
<keyword evidence="3" id="KW-1185">Reference proteome</keyword>
<feature type="region of interest" description="Disordered" evidence="1">
    <location>
        <begin position="1"/>
        <end position="28"/>
    </location>
</feature>
<evidence type="ECO:0000313" key="3">
    <source>
        <dbReference type="Proteomes" id="UP000634136"/>
    </source>
</evidence>
<organism evidence="2 3">
    <name type="scientific">Senna tora</name>
    <dbReference type="NCBI Taxonomy" id="362788"/>
    <lineage>
        <taxon>Eukaryota</taxon>
        <taxon>Viridiplantae</taxon>
        <taxon>Streptophyta</taxon>
        <taxon>Embryophyta</taxon>
        <taxon>Tracheophyta</taxon>
        <taxon>Spermatophyta</taxon>
        <taxon>Magnoliopsida</taxon>
        <taxon>eudicotyledons</taxon>
        <taxon>Gunneridae</taxon>
        <taxon>Pentapetalae</taxon>
        <taxon>rosids</taxon>
        <taxon>fabids</taxon>
        <taxon>Fabales</taxon>
        <taxon>Fabaceae</taxon>
        <taxon>Caesalpinioideae</taxon>
        <taxon>Cassia clade</taxon>
        <taxon>Senna</taxon>
    </lineage>
</organism>
<accession>A0A834SZJ8</accession>
<evidence type="ECO:0000313" key="2">
    <source>
        <dbReference type="EMBL" id="KAF7806369.1"/>
    </source>
</evidence>
<name>A0A834SZJ8_9FABA</name>
<reference evidence="2" key="1">
    <citation type="submission" date="2020-09" db="EMBL/GenBank/DDBJ databases">
        <title>Genome-Enabled Discovery of Anthraquinone Biosynthesis in Senna tora.</title>
        <authorList>
            <person name="Kang S.-H."/>
            <person name="Pandey R.P."/>
            <person name="Lee C.-M."/>
            <person name="Sim J.-S."/>
            <person name="Jeong J.-T."/>
            <person name="Choi B.-S."/>
            <person name="Jung M."/>
            <person name="Ginzburg D."/>
            <person name="Zhao K."/>
            <person name="Won S.Y."/>
            <person name="Oh T.-J."/>
            <person name="Yu Y."/>
            <person name="Kim N.-H."/>
            <person name="Lee O.R."/>
            <person name="Lee T.-H."/>
            <person name="Bashyal P."/>
            <person name="Kim T.-S."/>
            <person name="Lee W.-H."/>
            <person name="Kawkins C."/>
            <person name="Kim C.-K."/>
            <person name="Kim J.S."/>
            <person name="Ahn B.O."/>
            <person name="Rhee S.Y."/>
            <person name="Sohng J.K."/>
        </authorList>
    </citation>
    <scope>NUCLEOTIDE SEQUENCE</scope>
    <source>
        <tissue evidence="2">Leaf</tissue>
    </source>
</reference>
<evidence type="ECO:0000256" key="1">
    <source>
        <dbReference type="SAM" id="MobiDB-lite"/>
    </source>
</evidence>
<comment type="caution">
    <text evidence="2">The sequence shown here is derived from an EMBL/GenBank/DDBJ whole genome shotgun (WGS) entry which is preliminary data.</text>
</comment>